<dbReference type="Pfam" id="PF11951">
    <property type="entry name" value="Fungal_trans_2"/>
    <property type="match status" value="1"/>
</dbReference>
<evidence type="ECO:0000256" key="1">
    <source>
        <dbReference type="ARBA" id="ARBA00004123"/>
    </source>
</evidence>
<dbReference type="InterPro" id="IPR021858">
    <property type="entry name" value="Fun_TF"/>
</dbReference>
<dbReference type="Proteomes" id="UP000558688">
    <property type="component" value="Unassembled WGS sequence"/>
</dbReference>
<evidence type="ECO:0008006" key="5">
    <source>
        <dbReference type="Google" id="ProtNLM"/>
    </source>
</evidence>
<reference evidence="3" key="1">
    <citation type="submission" date="2020-02" db="EMBL/GenBank/DDBJ databases">
        <title>Identification and distribution of gene clusters putatively required for synthesis of sphingolipid metabolism inhibitors in phylogenetically diverse species of the filamentous fungus Fusarium.</title>
        <authorList>
            <person name="Kim H.-S."/>
            <person name="Busman M."/>
            <person name="Brown D.W."/>
            <person name="Divon H."/>
            <person name="Uhlig S."/>
            <person name="Proctor R.H."/>
        </authorList>
    </citation>
    <scope>NUCLEOTIDE SEQUENCE [LARGE SCALE GENOMIC DNA]</scope>
    <source>
        <strain evidence="3">NRRL 39464</strain>
    </source>
</reference>
<protein>
    <recommendedName>
        <fullName evidence="5">Transcriptional regulatory protein pro1</fullName>
    </recommendedName>
</protein>
<evidence type="ECO:0000256" key="2">
    <source>
        <dbReference type="ARBA" id="ARBA00023242"/>
    </source>
</evidence>
<proteinExistence type="predicted"/>
<comment type="caution">
    <text evidence="3">The sequence shown here is derived from an EMBL/GenBank/DDBJ whole genome shotgun (WGS) entry which is preliminary data.</text>
</comment>
<dbReference type="PANTHER" id="PTHR37534:SF12">
    <property type="entry name" value="ZN(2)-C6 FUNGAL-TYPE DOMAIN-CONTAINING PROTEIN"/>
    <property type="match status" value="1"/>
</dbReference>
<dbReference type="AlphaFoldDB" id="A0A8H5EF82"/>
<sequence length="509" mass="56839">MHPEFMFGSYSPYEIDVKTERQMFVNDVPTVRESHISTFSTYHTPPPAGTVLPNGPLDGEWAEQVFQERKESLSEETLNCNFFDFSHGPSTESRQVQIELDENDQRLLDHFIQFVLPTIFPILESNQHCSVSSDLILPALQSNSAYLHCCLSVAAQHLKSHTNGSTSTEDIDNDIMRHRYATIWALCEALKKDENHQQILEATLGLIFFQSVVGRYDDGLLDIPWHQHFQAAISLVQKLDLPGIVSDPTRASMQTPFNMSLSSWIDILGATMKGRSPTFAHTYREKHLSQLNPSLGLRELMGCDDRVMYLISEIACLESLKKDGMDDFTLCQHVSALGEQISLTEMGDAGPKMPFNANGSLSPKQLSKNMTMAFRIAARIFLCSLVPGFNPRQPSPMGLVEKLTTVLQHIPSGPNGFDRNLAWVYLIGGSISVPGSSFRAFFEDRLAQLGDSARFGTMGRVATLLHEVWVQNDSLSGVSTPGSTTSEAAQLHIHWRDVMESKGWDFLLI</sequence>
<evidence type="ECO:0000313" key="4">
    <source>
        <dbReference type="Proteomes" id="UP000558688"/>
    </source>
</evidence>
<dbReference type="EMBL" id="JAAFOW010002615">
    <property type="protein sequence ID" value="KAF5256566.1"/>
    <property type="molecule type" value="Genomic_DNA"/>
</dbReference>
<evidence type="ECO:0000313" key="3">
    <source>
        <dbReference type="EMBL" id="KAF5256566.1"/>
    </source>
</evidence>
<name>A0A8H5EF82_FUSOX</name>
<dbReference type="GO" id="GO:0005634">
    <property type="term" value="C:nucleus"/>
    <property type="evidence" value="ECO:0007669"/>
    <property type="project" value="UniProtKB-SubCell"/>
</dbReference>
<gene>
    <name evidence="3" type="ORF">FOXYS1_12947</name>
</gene>
<accession>A0A8H5EF82</accession>
<comment type="subcellular location">
    <subcellularLocation>
        <location evidence="1">Nucleus</location>
    </subcellularLocation>
</comment>
<dbReference type="PANTHER" id="PTHR37534">
    <property type="entry name" value="TRANSCRIPTIONAL ACTIVATOR PROTEIN UGA3"/>
    <property type="match status" value="1"/>
</dbReference>
<keyword evidence="2" id="KW-0539">Nucleus</keyword>
<organism evidence="3 4">
    <name type="scientific">Fusarium oxysporum</name>
    <name type="common">Fusarium vascular wilt</name>
    <dbReference type="NCBI Taxonomy" id="5507"/>
    <lineage>
        <taxon>Eukaryota</taxon>
        <taxon>Fungi</taxon>
        <taxon>Dikarya</taxon>
        <taxon>Ascomycota</taxon>
        <taxon>Pezizomycotina</taxon>
        <taxon>Sordariomycetes</taxon>
        <taxon>Hypocreomycetidae</taxon>
        <taxon>Hypocreales</taxon>
        <taxon>Nectriaceae</taxon>
        <taxon>Fusarium</taxon>
        <taxon>Fusarium oxysporum species complex</taxon>
    </lineage>
</organism>